<evidence type="ECO:0000313" key="11">
    <source>
        <dbReference type="Proteomes" id="UP001566132"/>
    </source>
</evidence>
<evidence type="ECO:0000256" key="2">
    <source>
        <dbReference type="ARBA" id="ARBA00006706"/>
    </source>
</evidence>
<dbReference type="PROSITE" id="PS00723">
    <property type="entry name" value="POLYPRENYL_SYNTHASE_1"/>
    <property type="match status" value="1"/>
</dbReference>
<dbReference type="CDD" id="cd00685">
    <property type="entry name" value="Trans_IPPS_HT"/>
    <property type="match status" value="1"/>
</dbReference>
<comment type="cofactor">
    <cofactor evidence="1">
        <name>Mg(2+)</name>
        <dbReference type="ChEBI" id="CHEBI:18420"/>
    </cofactor>
</comment>
<proteinExistence type="inferred from homology"/>
<dbReference type="PANTHER" id="PTHR11525">
    <property type="entry name" value="FARNESYL-PYROPHOSPHATE SYNTHETASE"/>
    <property type="match status" value="1"/>
</dbReference>
<evidence type="ECO:0000256" key="8">
    <source>
        <dbReference type="ARBA" id="ARBA00034546"/>
    </source>
</evidence>
<comment type="similarity">
    <text evidence="2 9">Belongs to the FPP/GGPP synthase family.</text>
</comment>
<evidence type="ECO:0000313" key="10">
    <source>
        <dbReference type="EMBL" id="KAL1500777.1"/>
    </source>
</evidence>
<dbReference type="SUPFAM" id="SSF48576">
    <property type="entry name" value="Terpenoid synthases"/>
    <property type="match status" value="1"/>
</dbReference>
<dbReference type="Pfam" id="PF00348">
    <property type="entry name" value="polyprenyl_synt"/>
    <property type="match status" value="1"/>
</dbReference>
<evidence type="ECO:0000256" key="7">
    <source>
        <dbReference type="ARBA" id="ARBA00033740"/>
    </source>
</evidence>
<dbReference type="PANTHER" id="PTHR11525:SF0">
    <property type="entry name" value="FARNESYL PYROPHOSPHATE SYNTHASE"/>
    <property type="match status" value="1"/>
</dbReference>
<evidence type="ECO:0000256" key="3">
    <source>
        <dbReference type="ARBA" id="ARBA00022679"/>
    </source>
</evidence>
<dbReference type="InterPro" id="IPR039702">
    <property type="entry name" value="FPS1-like"/>
</dbReference>
<evidence type="ECO:0000256" key="6">
    <source>
        <dbReference type="ARBA" id="ARBA00023229"/>
    </source>
</evidence>
<reference evidence="10 11" key="1">
    <citation type="submission" date="2024-05" db="EMBL/GenBank/DDBJ databases">
        <title>Genetic variation in Jamaican populations of the coffee berry borer (Hypothenemus hampei).</title>
        <authorList>
            <person name="Errbii M."/>
            <person name="Myrie A."/>
        </authorList>
    </citation>
    <scope>NUCLEOTIDE SEQUENCE [LARGE SCALE GENOMIC DNA]</scope>
    <source>
        <strain evidence="10">JA-Hopewell-2020-01-JO</strain>
        <tissue evidence="10">Whole body</tissue>
    </source>
</reference>
<dbReference type="InterPro" id="IPR000092">
    <property type="entry name" value="Polyprenyl_synt"/>
</dbReference>
<accession>A0ABD1EPS6</accession>
<keyword evidence="11" id="KW-1185">Reference proteome</keyword>
<gene>
    <name evidence="10" type="ORF">ABEB36_006222</name>
</gene>
<dbReference type="GO" id="GO:0008299">
    <property type="term" value="P:isoprenoid biosynthetic process"/>
    <property type="evidence" value="ECO:0007669"/>
    <property type="project" value="UniProtKB-KW"/>
</dbReference>
<comment type="caution">
    <text evidence="10">The sequence shown here is derived from an EMBL/GenBank/DDBJ whole genome shotgun (WGS) entry which is preliminary data.</text>
</comment>
<dbReference type="GO" id="GO:0016765">
    <property type="term" value="F:transferase activity, transferring alkyl or aryl (other than methyl) groups"/>
    <property type="evidence" value="ECO:0007669"/>
    <property type="project" value="UniProtKB-ARBA"/>
</dbReference>
<dbReference type="InterPro" id="IPR008949">
    <property type="entry name" value="Isoprenoid_synthase_dom_sf"/>
</dbReference>
<keyword evidence="5" id="KW-0460">Magnesium</keyword>
<keyword evidence="3 9" id="KW-0808">Transferase</keyword>
<comment type="pathway">
    <text evidence="7">Pheromone biosynthesis.</text>
</comment>
<dbReference type="InterPro" id="IPR033749">
    <property type="entry name" value="Polyprenyl_synt_CS"/>
</dbReference>
<dbReference type="SFLD" id="SFLDS00005">
    <property type="entry name" value="Isoprenoid_Synthase_Type_I"/>
    <property type="match status" value="1"/>
</dbReference>
<dbReference type="GO" id="GO:0042811">
    <property type="term" value="P:pheromone biosynthetic process"/>
    <property type="evidence" value="ECO:0007669"/>
    <property type="project" value="UniProtKB-ARBA"/>
</dbReference>
<dbReference type="SFLD" id="SFLDG01017">
    <property type="entry name" value="Polyprenyl_Transferase_Like"/>
    <property type="match status" value="1"/>
</dbReference>
<dbReference type="EMBL" id="JBDJPC010000005">
    <property type="protein sequence ID" value="KAL1500777.1"/>
    <property type="molecule type" value="Genomic_DNA"/>
</dbReference>
<dbReference type="AlphaFoldDB" id="A0ABD1EPS6"/>
<evidence type="ECO:0000256" key="1">
    <source>
        <dbReference type="ARBA" id="ARBA00001946"/>
    </source>
</evidence>
<dbReference type="Proteomes" id="UP001566132">
    <property type="component" value="Unassembled WGS sequence"/>
</dbReference>
<keyword evidence="4" id="KW-0479">Metal-binding</keyword>
<dbReference type="GO" id="GO:0046872">
    <property type="term" value="F:metal ion binding"/>
    <property type="evidence" value="ECO:0007669"/>
    <property type="project" value="UniProtKB-KW"/>
</dbReference>
<name>A0ABD1EPS6_HYPHA</name>
<dbReference type="PROSITE" id="PS00444">
    <property type="entry name" value="POLYPRENYL_SYNTHASE_2"/>
    <property type="match status" value="1"/>
</dbReference>
<sequence length="440" mass="50582">MFSMKMFRNRSSRELVKHCRAISKSTTDKNSDALSRSLQKDNTIQVNLVETGLDAPATASNSSYRKWIKQMQHNNIRALSTIQQSLARPTQIGLFSSKEQSREFMALFPDLVRELTEVGRNQELPEVMKRFAKVLQYNTPNGKKNRGLILVSSYKMLEDPDKLTQENLKLANILGWCVEMMQTHYLMLDDIMDQSDTRRGAPCWYKQKGIGLGAINDALLVQDAVYQLLKKYFKNHPLYISILESFQDNHIKTCLGQSVDSMCLNLDGKPNLDMFTMSRYASMVKFKTAYYSFVHPVTTAMYLAGLSDVELQRQAKTILLEMGEFYQVQDDFLDCFGDPSTTGKQGTDIQEGKCSWLAVMALQRSSPAQRKIMEEHYGRSDPESVATIKKLYEELCLPSTFAIYEEESFNLIKTHIQQISKGLRHDLFFNIMDRIYRRES</sequence>
<dbReference type="Gene3D" id="1.10.600.10">
    <property type="entry name" value="Farnesyl Diphosphate Synthase"/>
    <property type="match status" value="1"/>
</dbReference>
<evidence type="ECO:0000256" key="9">
    <source>
        <dbReference type="RuleBase" id="RU004466"/>
    </source>
</evidence>
<organism evidence="10 11">
    <name type="scientific">Hypothenemus hampei</name>
    <name type="common">Coffee berry borer</name>
    <dbReference type="NCBI Taxonomy" id="57062"/>
    <lineage>
        <taxon>Eukaryota</taxon>
        <taxon>Metazoa</taxon>
        <taxon>Ecdysozoa</taxon>
        <taxon>Arthropoda</taxon>
        <taxon>Hexapoda</taxon>
        <taxon>Insecta</taxon>
        <taxon>Pterygota</taxon>
        <taxon>Neoptera</taxon>
        <taxon>Endopterygota</taxon>
        <taxon>Coleoptera</taxon>
        <taxon>Polyphaga</taxon>
        <taxon>Cucujiformia</taxon>
        <taxon>Curculionidae</taxon>
        <taxon>Scolytinae</taxon>
        <taxon>Hypothenemus</taxon>
    </lineage>
</organism>
<protein>
    <recommendedName>
        <fullName evidence="8">Farnesyl pyrophosphate synthase</fullName>
    </recommendedName>
</protein>
<evidence type="ECO:0000256" key="4">
    <source>
        <dbReference type="ARBA" id="ARBA00022723"/>
    </source>
</evidence>
<evidence type="ECO:0000256" key="5">
    <source>
        <dbReference type="ARBA" id="ARBA00022842"/>
    </source>
</evidence>
<keyword evidence="6" id="KW-0414">Isoprene biosynthesis</keyword>
<dbReference type="FunFam" id="1.10.600.10:FF:000021">
    <property type="entry name" value="Farnesyl pyrophosphate synthase"/>
    <property type="match status" value="1"/>
</dbReference>